<name>A0A067PZW1_9AGAM</name>
<organism evidence="2 3">
    <name type="scientific">Jaapia argillacea MUCL 33604</name>
    <dbReference type="NCBI Taxonomy" id="933084"/>
    <lineage>
        <taxon>Eukaryota</taxon>
        <taxon>Fungi</taxon>
        <taxon>Dikarya</taxon>
        <taxon>Basidiomycota</taxon>
        <taxon>Agaricomycotina</taxon>
        <taxon>Agaricomycetes</taxon>
        <taxon>Agaricomycetidae</taxon>
        <taxon>Jaapiales</taxon>
        <taxon>Jaapiaceae</taxon>
        <taxon>Jaapia</taxon>
    </lineage>
</organism>
<feature type="region of interest" description="Disordered" evidence="1">
    <location>
        <begin position="300"/>
        <end position="491"/>
    </location>
</feature>
<feature type="compositionally biased region" description="Polar residues" evidence="1">
    <location>
        <begin position="466"/>
        <end position="480"/>
    </location>
</feature>
<dbReference type="InParanoid" id="A0A067PZW1"/>
<feature type="region of interest" description="Disordered" evidence="1">
    <location>
        <begin position="122"/>
        <end position="208"/>
    </location>
</feature>
<reference evidence="3" key="1">
    <citation type="journal article" date="2014" name="Proc. Natl. Acad. Sci. U.S.A.">
        <title>Extensive sampling of basidiomycete genomes demonstrates inadequacy of the white-rot/brown-rot paradigm for wood decay fungi.</title>
        <authorList>
            <person name="Riley R."/>
            <person name="Salamov A.A."/>
            <person name="Brown D.W."/>
            <person name="Nagy L.G."/>
            <person name="Floudas D."/>
            <person name="Held B.W."/>
            <person name="Levasseur A."/>
            <person name="Lombard V."/>
            <person name="Morin E."/>
            <person name="Otillar R."/>
            <person name="Lindquist E.A."/>
            <person name="Sun H."/>
            <person name="LaButti K.M."/>
            <person name="Schmutz J."/>
            <person name="Jabbour D."/>
            <person name="Luo H."/>
            <person name="Baker S.E."/>
            <person name="Pisabarro A.G."/>
            <person name="Walton J.D."/>
            <person name="Blanchette R.A."/>
            <person name="Henrissat B."/>
            <person name="Martin F."/>
            <person name="Cullen D."/>
            <person name="Hibbett D.S."/>
            <person name="Grigoriev I.V."/>
        </authorList>
    </citation>
    <scope>NUCLEOTIDE SEQUENCE [LARGE SCALE GENOMIC DNA]</scope>
    <source>
        <strain evidence="3">MUCL 33604</strain>
    </source>
</reference>
<proteinExistence type="predicted"/>
<feature type="region of interest" description="Disordered" evidence="1">
    <location>
        <begin position="1"/>
        <end position="23"/>
    </location>
</feature>
<dbReference type="HOGENOM" id="CLU_450596_0_0_1"/>
<gene>
    <name evidence="2" type="ORF">JAAARDRAFT_332238</name>
</gene>
<feature type="compositionally biased region" description="Low complexity" evidence="1">
    <location>
        <begin position="416"/>
        <end position="438"/>
    </location>
</feature>
<feature type="compositionally biased region" description="Acidic residues" evidence="1">
    <location>
        <begin position="183"/>
        <end position="203"/>
    </location>
</feature>
<evidence type="ECO:0000256" key="1">
    <source>
        <dbReference type="SAM" id="MobiDB-lite"/>
    </source>
</evidence>
<feature type="compositionally biased region" description="Basic residues" evidence="1">
    <location>
        <begin position="1"/>
        <end position="14"/>
    </location>
</feature>
<feature type="region of interest" description="Disordered" evidence="1">
    <location>
        <begin position="225"/>
        <end position="265"/>
    </location>
</feature>
<feature type="compositionally biased region" description="Low complexity" evidence="1">
    <location>
        <begin position="324"/>
        <end position="349"/>
    </location>
</feature>
<feature type="compositionally biased region" description="Polar residues" evidence="1">
    <location>
        <begin position="244"/>
        <end position="254"/>
    </location>
</feature>
<protein>
    <submittedName>
        <fullName evidence="2">Uncharacterized protein</fullName>
    </submittedName>
</protein>
<dbReference type="AlphaFoldDB" id="A0A067PZW1"/>
<feature type="compositionally biased region" description="Low complexity" evidence="1">
    <location>
        <begin position="155"/>
        <end position="164"/>
    </location>
</feature>
<evidence type="ECO:0000313" key="3">
    <source>
        <dbReference type="Proteomes" id="UP000027265"/>
    </source>
</evidence>
<keyword evidence="3" id="KW-1185">Reference proteome</keyword>
<accession>A0A067PZW1</accession>
<dbReference type="EMBL" id="KL197724">
    <property type="protein sequence ID" value="KDQ55881.1"/>
    <property type="molecule type" value="Genomic_DNA"/>
</dbReference>
<evidence type="ECO:0000313" key="2">
    <source>
        <dbReference type="EMBL" id="KDQ55881.1"/>
    </source>
</evidence>
<feature type="compositionally biased region" description="Low complexity" evidence="1">
    <location>
        <begin position="386"/>
        <end position="404"/>
    </location>
</feature>
<sequence length="606" mass="65798">MFSSLRKSKKKHRQNLLPTTCPNGQFNPRLRNILSRPALKSQNPRWRRKRFYPRRRRNYPPAWTLKRRCSNGNGVKNGFLNGNNWWQYAHIPADKAEELRKLLSISIARPLPSIVPESVDASTIALPSPGGDKPITVDSPQTPVTPPKRRGVLDLPSSSPVPELSPKEPRQTTPSKSEWVPSDVEDANAMDCDLPEPDSESALEEDRRKHLSHRYRKLVDEAVPNSLAPDAIGDEDISMPAQHGTDTSRTTAPTPGQGPDLLAPISSLPTAVPLESPLRTAELKSEPISSNVCVATPLTLAAPTPAQRPRVRQSSPPIFHSSRQRSPPQISHQSHPSSSPQLVSSSQPIFPISTRKIPPRKVPRPPPPSFPPGGATGPGRILVPNSDTSGTASQGQSQSQSQSQGDDRSNMLQSLYSQRYPASQASSQPQAPSQLPLPEDTSKPVRAGTNRRPQDPPDTEYDGDLSQPQSPRVSQDQDQASPPEAPLQVSEIKSVNSIHTRGETLEDALVIVQGPAEALNESIEMVTGHGPIEIEEQVPAPPPSKRLRAIKAIADTLSADDEATVSALEKSTKQQGSVRSGDAPQHTPVLLLRRIGPTLVLPGPLL</sequence>
<dbReference type="Proteomes" id="UP000027265">
    <property type="component" value="Unassembled WGS sequence"/>
</dbReference>